<accession>A0A512BEF0</accession>
<dbReference type="Pfam" id="PF02424">
    <property type="entry name" value="ApbE"/>
    <property type="match status" value="1"/>
</dbReference>
<name>A0A512BEF0_9BACT</name>
<dbReference type="PANTHER" id="PTHR30040">
    <property type="entry name" value="THIAMINE BIOSYNTHESIS LIPOPROTEIN APBE"/>
    <property type="match status" value="1"/>
</dbReference>
<evidence type="ECO:0000256" key="5">
    <source>
        <dbReference type="ARBA" id="ARBA00022723"/>
    </source>
</evidence>
<keyword evidence="3 10" id="KW-0285">Flavoprotein</keyword>
<reference evidence="12 13" key="1">
    <citation type="submission" date="2019-07" db="EMBL/GenBank/DDBJ databases">
        <title>Whole genome shotgun sequence of Segetibacter aerophilus NBRC 106135.</title>
        <authorList>
            <person name="Hosoyama A."/>
            <person name="Uohara A."/>
            <person name="Ohji S."/>
            <person name="Ichikawa N."/>
        </authorList>
    </citation>
    <scope>NUCLEOTIDE SEQUENCE [LARGE SCALE GENOMIC DNA]</scope>
    <source>
        <strain evidence="12 13">NBRC 106135</strain>
    </source>
</reference>
<dbReference type="GO" id="GO:0046872">
    <property type="term" value="F:metal ion binding"/>
    <property type="evidence" value="ECO:0007669"/>
    <property type="project" value="UniProtKB-UniRule"/>
</dbReference>
<dbReference type="SUPFAM" id="SSF143631">
    <property type="entry name" value="ApbE-like"/>
    <property type="match status" value="1"/>
</dbReference>
<organism evidence="12 13">
    <name type="scientific">Segetibacter aerophilus</name>
    <dbReference type="NCBI Taxonomy" id="670293"/>
    <lineage>
        <taxon>Bacteria</taxon>
        <taxon>Pseudomonadati</taxon>
        <taxon>Bacteroidota</taxon>
        <taxon>Chitinophagia</taxon>
        <taxon>Chitinophagales</taxon>
        <taxon>Chitinophagaceae</taxon>
        <taxon>Segetibacter</taxon>
    </lineage>
</organism>
<dbReference type="GO" id="GO:0016740">
    <property type="term" value="F:transferase activity"/>
    <property type="evidence" value="ECO:0007669"/>
    <property type="project" value="UniProtKB-UniRule"/>
</dbReference>
<comment type="similarity">
    <text evidence="10">Belongs to the ApbE family.</text>
</comment>
<dbReference type="InterPro" id="IPR024932">
    <property type="entry name" value="ApbE"/>
</dbReference>
<dbReference type="AlphaFoldDB" id="A0A512BEF0"/>
<evidence type="ECO:0000256" key="6">
    <source>
        <dbReference type="ARBA" id="ARBA00022827"/>
    </source>
</evidence>
<feature type="binding site" evidence="11">
    <location>
        <position position="257"/>
    </location>
    <ligand>
        <name>Mg(2+)</name>
        <dbReference type="ChEBI" id="CHEBI:18420"/>
    </ligand>
</feature>
<dbReference type="InterPro" id="IPR003374">
    <property type="entry name" value="ApbE-like_sf"/>
</dbReference>
<evidence type="ECO:0000256" key="10">
    <source>
        <dbReference type="PIRNR" id="PIRNR006268"/>
    </source>
</evidence>
<keyword evidence="7 10" id="KW-0460">Magnesium</keyword>
<proteinExistence type="inferred from homology"/>
<evidence type="ECO:0000313" key="12">
    <source>
        <dbReference type="EMBL" id="GEO10255.1"/>
    </source>
</evidence>
<dbReference type="PANTHER" id="PTHR30040:SF2">
    <property type="entry name" value="FAD:PROTEIN FMN TRANSFERASE"/>
    <property type="match status" value="1"/>
</dbReference>
<evidence type="ECO:0000256" key="8">
    <source>
        <dbReference type="ARBA" id="ARBA00031306"/>
    </source>
</evidence>
<gene>
    <name evidence="12" type="ORF">SAE01_27510</name>
</gene>
<evidence type="ECO:0000313" key="13">
    <source>
        <dbReference type="Proteomes" id="UP000321513"/>
    </source>
</evidence>
<keyword evidence="5 10" id="KW-0479">Metal-binding</keyword>
<dbReference type="Proteomes" id="UP000321513">
    <property type="component" value="Unassembled WGS sequence"/>
</dbReference>
<protein>
    <recommendedName>
        <fullName evidence="2 10">FAD:protein FMN transferase</fullName>
        <ecNumber evidence="1 10">2.7.1.180</ecNumber>
    </recommendedName>
    <alternativeName>
        <fullName evidence="8 10">Flavin transferase</fullName>
    </alternativeName>
</protein>
<comment type="catalytic activity">
    <reaction evidence="9 10">
        <text>L-threonyl-[protein] + FAD = FMN-L-threonyl-[protein] + AMP + H(+)</text>
        <dbReference type="Rhea" id="RHEA:36847"/>
        <dbReference type="Rhea" id="RHEA-COMP:11060"/>
        <dbReference type="Rhea" id="RHEA-COMP:11061"/>
        <dbReference type="ChEBI" id="CHEBI:15378"/>
        <dbReference type="ChEBI" id="CHEBI:30013"/>
        <dbReference type="ChEBI" id="CHEBI:57692"/>
        <dbReference type="ChEBI" id="CHEBI:74257"/>
        <dbReference type="ChEBI" id="CHEBI:456215"/>
        <dbReference type="EC" id="2.7.1.180"/>
    </reaction>
</comment>
<dbReference type="EC" id="2.7.1.180" evidence="1 10"/>
<sequence length="307" mass="33697">MASPFTIIFYTNDSTHANLVANECFNLADSFINIFSDYIEKSELNQLSASGGLGKSIPVSPALYDIMLESEKAYILTRGSFDITLGPVIRLWRKARKEKQFPEASAIAAKMKSVGFDKVKIDARTGSIKLTSTNMQLDLGGIAQGYIAQKVLERLFSRNIRKALINVSGDIAIGDAPPAKKGWTIGVNLPESEQLQENKLVLSNRAVSTSGDMYQFIEHEGKKFSHIVDPRTGYGITSQKNVTVIAKDATTADWLATACSIMPLKKAKRLAKKLQAEVLIAELKNGTIVQSSTKKFSHFYSSHKGND</sequence>
<evidence type="ECO:0000256" key="11">
    <source>
        <dbReference type="PIRSR" id="PIRSR006268-2"/>
    </source>
</evidence>
<evidence type="ECO:0000256" key="7">
    <source>
        <dbReference type="ARBA" id="ARBA00022842"/>
    </source>
</evidence>
<keyword evidence="6 10" id="KW-0274">FAD</keyword>
<evidence type="ECO:0000256" key="2">
    <source>
        <dbReference type="ARBA" id="ARBA00016337"/>
    </source>
</evidence>
<evidence type="ECO:0000256" key="1">
    <source>
        <dbReference type="ARBA" id="ARBA00011955"/>
    </source>
</evidence>
<keyword evidence="13" id="KW-1185">Reference proteome</keyword>
<comment type="caution">
    <text evidence="12">The sequence shown here is derived from an EMBL/GenBank/DDBJ whole genome shotgun (WGS) entry which is preliminary data.</text>
</comment>
<evidence type="ECO:0000256" key="9">
    <source>
        <dbReference type="ARBA" id="ARBA00048540"/>
    </source>
</evidence>
<dbReference type="EMBL" id="BJYT01000010">
    <property type="protein sequence ID" value="GEO10255.1"/>
    <property type="molecule type" value="Genomic_DNA"/>
</dbReference>
<evidence type="ECO:0000256" key="4">
    <source>
        <dbReference type="ARBA" id="ARBA00022679"/>
    </source>
</evidence>
<dbReference type="PIRSF" id="PIRSF006268">
    <property type="entry name" value="ApbE"/>
    <property type="match status" value="1"/>
</dbReference>
<feature type="binding site" evidence="11">
    <location>
        <position position="141"/>
    </location>
    <ligand>
        <name>Mg(2+)</name>
        <dbReference type="ChEBI" id="CHEBI:18420"/>
    </ligand>
</feature>
<comment type="cofactor">
    <cofactor evidence="11">
        <name>Mg(2+)</name>
        <dbReference type="ChEBI" id="CHEBI:18420"/>
    </cofactor>
    <cofactor evidence="11">
        <name>Mn(2+)</name>
        <dbReference type="ChEBI" id="CHEBI:29035"/>
    </cofactor>
    <text evidence="11">Magnesium. Can also use manganese.</text>
</comment>
<evidence type="ECO:0000256" key="3">
    <source>
        <dbReference type="ARBA" id="ARBA00022630"/>
    </source>
</evidence>
<keyword evidence="4 10" id="KW-0808">Transferase</keyword>
<feature type="binding site" evidence="11">
    <location>
        <position position="253"/>
    </location>
    <ligand>
        <name>Mg(2+)</name>
        <dbReference type="ChEBI" id="CHEBI:18420"/>
    </ligand>
</feature>
<dbReference type="Gene3D" id="3.10.520.10">
    <property type="entry name" value="ApbE-like domains"/>
    <property type="match status" value="1"/>
</dbReference>